<dbReference type="AlphaFoldDB" id="A0AAN6GL58"/>
<dbReference type="Pfam" id="PF23562">
    <property type="entry name" value="AMP-binding_C_3"/>
    <property type="match status" value="1"/>
</dbReference>
<gene>
    <name evidence="4" type="ORF">OC846_006358</name>
</gene>
<dbReference type="Proteomes" id="UP001176517">
    <property type="component" value="Unassembled WGS sequence"/>
</dbReference>
<organism evidence="4 5">
    <name type="scientific">Tilletia horrida</name>
    <dbReference type="NCBI Taxonomy" id="155126"/>
    <lineage>
        <taxon>Eukaryota</taxon>
        <taxon>Fungi</taxon>
        <taxon>Dikarya</taxon>
        <taxon>Basidiomycota</taxon>
        <taxon>Ustilaginomycotina</taxon>
        <taxon>Exobasidiomycetes</taxon>
        <taxon>Tilletiales</taxon>
        <taxon>Tilletiaceae</taxon>
        <taxon>Tilletia</taxon>
    </lineage>
</organism>
<proteinExistence type="predicted"/>
<dbReference type="SUPFAM" id="SSF56801">
    <property type="entry name" value="Acetyl-CoA synthetase-like"/>
    <property type="match status" value="1"/>
</dbReference>
<evidence type="ECO:0000256" key="2">
    <source>
        <dbReference type="ARBA" id="ARBA00022553"/>
    </source>
</evidence>
<reference evidence="4" key="1">
    <citation type="journal article" date="2023" name="PhytoFront">
        <title>Draft Genome Resources of Seven Strains of Tilletia horrida, Causal Agent of Kernel Smut of Rice.</title>
        <authorList>
            <person name="Khanal S."/>
            <person name="Antony Babu S."/>
            <person name="Zhou X.G."/>
        </authorList>
    </citation>
    <scope>NUCLEOTIDE SEQUENCE</scope>
    <source>
        <strain evidence="4">TX6</strain>
    </source>
</reference>
<dbReference type="InterPro" id="IPR042099">
    <property type="entry name" value="ANL_N_sf"/>
</dbReference>
<dbReference type="SMART" id="SM00822">
    <property type="entry name" value="PKS_KR"/>
    <property type="match status" value="1"/>
</dbReference>
<dbReference type="PROSITE" id="PS00012">
    <property type="entry name" value="PHOSPHOPANTETHEINE"/>
    <property type="match status" value="1"/>
</dbReference>
<dbReference type="SUPFAM" id="SSF51735">
    <property type="entry name" value="NAD(P)-binding Rossmann-fold domains"/>
    <property type="match status" value="1"/>
</dbReference>
<sequence>MPDLEVSPLSLYFFLAYGDLDRIAIEYAQLISNQIGPRGDSSTQASDNTPVIAMLGPSGPEFLAHTLGIWRLGAAILPIAVGTGAHGIANLLNLTSCQHLIVHQSLRELAAEATASLGSVAEVRLLPWQSMKDDGAVIKEGQLTSSPDGGPSPLHDLTPESPLVIFHSSGSTGNPKPIPQLHRFWTRSLTTAMGRDQAAFTTTPLFHGGLSDLFRALQAAAPIYFFGWNENKAAIVSNIVSSVKACPQPIRYFLSVPYLLELLAKDEHGQPMLQAMDMVSTGGAPLSPTAGDIMVKEQHIRLVSRLGSSECGFLMSSWRDFSQDKEWSWLRINDEHSKAWLRFEPQSSESEQFELVVTGAWPTKITSNRQDGAFATGDLYERHPSHSHLWRYAGRADDVLVLANGKKVASSTMEAVLKTSPVVADAIVFGADRPMVGAIICPSANAQQLSERELLKELRPVLQQLNSQRSAHEQLAPEMVLPVDEDLFQSLPRSSKGTLQRGIAMQKIAHLVDSLYSRFERGEAPSIEEKIGLDSTLLQGTIKRLVAEVADRDLEEDDDFFAAGIDSVKAALIRARLLQRLDLKGLQLPSNIIYDCGNVKRILAFLRAPDSQSGAQSGDLAKELAERYTLQETSASQDSRQAPREARQGPGVVLVTGGTGALGARIISHLLNTSDAQIVCLARASDDQRARERILLALSTRKCTPSVSGWEDRLRCVSELEDACSMVREAALSSSSLVIIHCAWMVNFAVNLSSFERECVQPLHELLQLHRDVGRMSKFVFCSSVASILGSKPPHTESGGYGFECAGKTGYGQSKWVAEQMCAHVPGVVIARVGQLCGDTQHGIWNETEAFPLLIRTAVEVGCLPSTGPSLDWLPVDVAAEAIVEIGLGLVESSSTTEVRKYVHVALPARLKRPAWSDLIEWLSSSDILNFEPCSKAAWLEKVRDAGTCIRGRALVEDIWKHLPEFPSEPTVSTTQAEEASPALSKAIPVDKALSLKFVNAWKESGFFLSS</sequence>
<dbReference type="EMBL" id="JAPDMZ010000344">
    <property type="protein sequence ID" value="KAK0543602.1"/>
    <property type="molecule type" value="Genomic_DNA"/>
</dbReference>
<dbReference type="PROSITE" id="PS00455">
    <property type="entry name" value="AMP_BINDING"/>
    <property type="match status" value="1"/>
</dbReference>
<dbReference type="InterPro" id="IPR006162">
    <property type="entry name" value="Ppantetheine_attach_site"/>
</dbReference>
<keyword evidence="5" id="KW-1185">Reference proteome</keyword>
<accession>A0AAN6GL58</accession>
<keyword evidence="2" id="KW-0597">Phosphoprotein</keyword>
<dbReference type="PROSITE" id="PS50075">
    <property type="entry name" value="CARRIER"/>
    <property type="match status" value="1"/>
</dbReference>
<dbReference type="InterPro" id="IPR036736">
    <property type="entry name" value="ACP-like_sf"/>
</dbReference>
<dbReference type="InterPro" id="IPR020845">
    <property type="entry name" value="AMP-binding_CS"/>
</dbReference>
<dbReference type="InterPro" id="IPR009081">
    <property type="entry name" value="PP-bd_ACP"/>
</dbReference>
<keyword evidence="1" id="KW-0596">Phosphopantetheine</keyword>
<evidence type="ECO:0000313" key="5">
    <source>
        <dbReference type="Proteomes" id="UP001176517"/>
    </source>
</evidence>
<dbReference type="InterPro" id="IPR045851">
    <property type="entry name" value="AMP-bd_C_sf"/>
</dbReference>
<evidence type="ECO:0000256" key="1">
    <source>
        <dbReference type="ARBA" id="ARBA00022450"/>
    </source>
</evidence>
<dbReference type="SUPFAM" id="SSF47336">
    <property type="entry name" value="ACP-like"/>
    <property type="match status" value="1"/>
</dbReference>
<dbReference type="Pfam" id="PF00550">
    <property type="entry name" value="PP-binding"/>
    <property type="match status" value="1"/>
</dbReference>
<name>A0AAN6GL58_9BASI</name>
<feature type="domain" description="Carrier" evidence="3">
    <location>
        <begin position="533"/>
        <end position="610"/>
    </location>
</feature>
<dbReference type="Pfam" id="PF00501">
    <property type="entry name" value="AMP-binding"/>
    <property type="match status" value="1"/>
</dbReference>
<evidence type="ECO:0000259" key="3">
    <source>
        <dbReference type="PROSITE" id="PS50075"/>
    </source>
</evidence>
<comment type="caution">
    <text evidence="4">The sequence shown here is derived from an EMBL/GenBank/DDBJ whole genome shotgun (WGS) entry which is preliminary data.</text>
</comment>
<dbReference type="InterPro" id="IPR051414">
    <property type="entry name" value="Adenylate-forming_Reductase"/>
</dbReference>
<dbReference type="Gene3D" id="1.10.1200.10">
    <property type="entry name" value="ACP-like"/>
    <property type="match status" value="1"/>
</dbReference>
<dbReference type="Gene3D" id="3.40.50.12780">
    <property type="entry name" value="N-terminal domain of ligase-like"/>
    <property type="match status" value="1"/>
</dbReference>
<dbReference type="InterPro" id="IPR036291">
    <property type="entry name" value="NAD(P)-bd_dom_sf"/>
</dbReference>
<dbReference type="InterPro" id="IPR057326">
    <property type="entry name" value="KR_dom"/>
</dbReference>
<dbReference type="Gene3D" id="3.40.50.720">
    <property type="entry name" value="NAD(P)-binding Rossmann-like Domain"/>
    <property type="match status" value="1"/>
</dbReference>
<dbReference type="PANTHER" id="PTHR43439:SF2">
    <property type="entry name" value="ENZYME, PUTATIVE (JCVI)-RELATED"/>
    <property type="match status" value="1"/>
</dbReference>
<dbReference type="Gene3D" id="3.30.300.30">
    <property type="match status" value="1"/>
</dbReference>
<dbReference type="InterPro" id="IPR013120">
    <property type="entry name" value="FAR_NAD-bd"/>
</dbReference>
<dbReference type="InterPro" id="IPR000873">
    <property type="entry name" value="AMP-dep_synth/lig_dom"/>
</dbReference>
<evidence type="ECO:0000313" key="4">
    <source>
        <dbReference type="EMBL" id="KAK0543602.1"/>
    </source>
</evidence>
<dbReference type="Pfam" id="PF07993">
    <property type="entry name" value="NAD_binding_4"/>
    <property type="match status" value="1"/>
</dbReference>
<dbReference type="PANTHER" id="PTHR43439">
    <property type="entry name" value="PHENYLACETATE-COENZYME A LIGASE"/>
    <property type="match status" value="1"/>
</dbReference>
<protein>
    <recommendedName>
        <fullName evidence="3">Carrier domain-containing protein</fullName>
    </recommendedName>
</protein>